<name>A0ABR2MPF2_9ASPA</name>
<feature type="coiled-coil region" evidence="1">
    <location>
        <begin position="272"/>
        <end position="362"/>
    </location>
</feature>
<feature type="region of interest" description="Disordered" evidence="2">
    <location>
        <begin position="394"/>
        <end position="420"/>
    </location>
</feature>
<evidence type="ECO:0000313" key="3">
    <source>
        <dbReference type="EMBL" id="KAK8966059.1"/>
    </source>
</evidence>
<evidence type="ECO:0000256" key="2">
    <source>
        <dbReference type="SAM" id="MobiDB-lite"/>
    </source>
</evidence>
<dbReference type="Proteomes" id="UP001412067">
    <property type="component" value="Unassembled WGS sequence"/>
</dbReference>
<dbReference type="PANTHER" id="PTHR46157">
    <property type="entry name" value="K(+) EFFLUX ANTIPORTER 3, CHLOROPLASTIC"/>
    <property type="match status" value="1"/>
</dbReference>
<evidence type="ECO:0000256" key="1">
    <source>
        <dbReference type="SAM" id="Coils"/>
    </source>
</evidence>
<keyword evidence="1" id="KW-0175">Coiled coil</keyword>
<accession>A0ABR2MPF2</accession>
<dbReference type="PANTHER" id="PTHR46157:SF2">
    <property type="entry name" value="K(+) EFFLUX ANTIPORTER 1, CHLOROPLASTIC-RELATED"/>
    <property type="match status" value="1"/>
</dbReference>
<feature type="compositionally biased region" description="Basic and acidic residues" evidence="2">
    <location>
        <begin position="444"/>
        <end position="470"/>
    </location>
</feature>
<reference evidence="3 4" key="1">
    <citation type="journal article" date="2022" name="Nat. Plants">
        <title>Genomes of leafy and leafless Platanthera orchids illuminate the evolution of mycoheterotrophy.</title>
        <authorList>
            <person name="Li M.H."/>
            <person name="Liu K.W."/>
            <person name="Li Z."/>
            <person name="Lu H.C."/>
            <person name="Ye Q.L."/>
            <person name="Zhang D."/>
            <person name="Wang J.Y."/>
            <person name="Li Y.F."/>
            <person name="Zhong Z.M."/>
            <person name="Liu X."/>
            <person name="Yu X."/>
            <person name="Liu D.K."/>
            <person name="Tu X.D."/>
            <person name="Liu B."/>
            <person name="Hao Y."/>
            <person name="Liao X.Y."/>
            <person name="Jiang Y.T."/>
            <person name="Sun W.H."/>
            <person name="Chen J."/>
            <person name="Chen Y.Q."/>
            <person name="Ai Y."/>
            <person name="Zhai J.W."/>
            <person name="Wu S.S."/>
            <person name="Zhou Z."/>
            <person name="Hsiao Y.Y."/>
            <person name="Wu W.L."/>
            <person name="Chen Y.Y."/>
            <person name="Lin Y.F."/>
            <person name="Hsu J.L."/>
            <person name="Li C.Y."/>
            <person name="Wang Z.W."/>
            <person name="Zhao X."/>
            <person name="Zhong W.Y."/>
            <person name="Ma X.K."/>
            <person name="Ma L."/>
            <person name="Huang J."/>
            <person name="Chen G.Z."/>
            <person name="Huang M.Z."/>
            <person name="Huang L."/>
            <person name="Peng D.H."/>
            <person name="Luo Y.B."/>
            <person name="Zou S.Q."/>
            <person name="Chen S.P."/>
            <person name="Lan S."/>
            <person name="Tsai W.C."/>
            <person name="Van de Peer Y."/>
            <person name="Liu Z.J."/>
        </authorList>
    </citation>
    <scope>NUCLEOTIDE SEQUENCE [LARGE SCALE GENOMIC DNA]</scope>
    <source>
        <strain evidence="3">Lor288</strain>
    </source>
</reference>
<comment type="caution">
    <text evidence="3">The sequence shown here is derived from an EMBL/GenBank/DDBJ whole genome shotgun (WGS) entry which is preliminary data.</text>
</comment>
<gene>
    <name evidence="3" type="ORF">KSP40_PGU008119</name>
</gene>
<organism evidence="3 4">
    <name type="scientific">Platanthera guangdongensis</name>
    <dbReference type="NCBI Taxonomy" id="2320717"/>
    <lineage>
        <taxon>Eukaryota</taxon>
        <taxon>Viridiplantae</taxon>
        <taxon>Streptophyta</taxon>
        <taxon>Embryophyta</taxon>
        <taxon>Tracheophyta</taxon>
        <taxon>Spermatophyta</taxon>
        <taxon>Magnoliopsida</taxon>
        <taxon>Liliopsida</taxon>
        <taxon>Asparagales</taxon>
        <taxon>Orchidaceae</taxon>
        <taxon>Orchidoideae</taxon>
        <taxon>Orchideae</taxon>
        <taxon>Orchidinae</taxon>
        <taxon>Platanthera</taxon>
    </lineage>
</organism>
<feature type="region of interest" description="Disordered" evidence="2">
    <location>
        <begin position="443"/>
        <end position="478"/>
    </location>
</feature>
<dbReference type="EMBL" id="JBBWWR010000005">
    <property type="protein sequence ID" value="KAK8966059.1"/>
    <property type="molecule type" value="Genomic_DNA"/>
</dbReference>
<protein>
    <submittedName>
        <fullName evidence="3">Uncharacterized protein</fullName>
    </submittedName>
</protein>
<sequence length="532" mass="58677">MSFLIRSFNFLNGGEMDVACGIWNSGIIGYPVYLDSSVRSAKFNSGVKDCNFAGDTRVFCRLRSTRKRKHGVSANQYSLQGSACGIRFPHRNLWRGAVWLQCQGNDSLAYLQGQAEDLDVTESFTLSTSDPLDEGLEVASCSVTNSNSLVDNGRSDYKLEDCKELLQKAMKDLEVAKLNSIMFEQKAQRISESAFALKDEAENARKDVSSTVSTVQEIINEETIAKEAVQKATMALSMAEARLQLTMGELDPMEELSVLTKPSLQIDFEENLFSAQEEIKDCKANLENYEAELKRIQTKKGELQREVDRLIEVTENAQLKALKAEEDVNGIMLLAEQAVAFELEVTQRVNDAELALQKAEKAASLTVPSLTVPLEQERPPFHDRPAEDVYLDSQQSSLTMSDSLAGERDPGVSHAKDVAELSDGEIQSSGYLSDRENAILSSYSDKESENDSKNAFHGKKQEVQAKDPTKDSPLNAPKGLLNKSSRFFSASFFSFNVEGKEFTPSSIFQGLAAFAKKQAPNLVLGTMLLGLG</sequence>
<evidence type="ECO:0000313" key="4">
    <source>
        <dbReference type="Proteomes" id="UP001412067"/>
    </source>
</evidence>
<feature type="compositionally biased region" description="Basic and acidic residues" evidence="2">
    <location>
        <begin position="405"/>
        <end position="419"/>
    </location>
</feature>
<keyword evidence="4" id="KW-1185">Reference proteome</keyword>
<proteinExistence type="predicted"/>